<protein>
    <submittedName>
        <fullName evidence="1">Uncharacterized protein</fullName>
    </submittedName>
</protein>
<dbReference type="KEGG" id="kan:IMCC3317_19310"/>
<keyword evidence="2" id="KW-1185">Reference proteome</keyword>
<dbReference type="EMBL" id="CP019288">
    <property type="protein sequence ID" value="QHI36568.1"/>
    <property type="molecule type" value="Genomic_DNA"/>
</dbReference>
<gene>
    <name evidence="1" type="ORF">IMCC3317_19310</name>
</gene>
<dbReference type="AlphaFoldDB" id="A0A7L4ZIK1"/>
<sequence length="36" mass="4214">MKHIYKLQGMTLNDCHSQVEGLIYAQMTIINYLTNK</sequence>
<accession>A0A7L4ZIK1</accession>
<evidence type="ECO:0000313" key="2">
    <source>
        <dbReference type="Proteomes" id="UP000464657"/>
    </source>
</evidence>
<proteinExistence type="predicted"/>
<evidence type="ECO:0000313" key="1">
    <source>
        <dbReference type="EMBL" id="QHI36568.1"/>
    </source>
</evidence>
<dbReference type="Proteomes" id="UP000464657">
    <property type="component" value="Chromosome"/>
</dbReference>
<name>A0A7L4ZIK1_9FLAO</name>
<reference evidence="1 2" key="1">
    <citation type="journal article" date="2013" name="Int. J. Syst. Evol. Microbiol.">
        <title>Kordia antarctica sp. nov., isolated from Antarctic seawater.</title>
        <authorList>
            <person name="Baek K."/>
            <person name="Choi A."/>
            <person name="Kang I."/>
            <person name="Lee K."/>
            <person name="Cho J.C."/>
        </authorList>
    </citation>
    <scope>NUCLEOTIDE SEQUENCE [LARGE SCALE GENOMIC DNA]</scope>
    <source>
        <strain evidence="1 2">IMCC3317</strain>
    </source>
</reference>
<organism evidence="1 2">
    <name type="scientific">Kordia antarctica</name>
    <dbReference type="NCBI Taxonomy" id="1218801"/>
    <lineage>
        <taxon>Bacteria</taxon>
        <taxon>Pseudomonadati</taxon>
        <taxon>Bacteroidota</taxon>
        <taxon>Flavobacteriia</taxon>
        <taxon>Flavobacteriales</taxon>
        <taxon>Flavobacteriaceae</taxon>
        <taxon>Kordia</taxon>
    </lineage>
</organism>